<feature type="transmembrane region" description="Helical" evidence="8">
    <location>
        <begin position="132"/>
        <end position="149"/>
    </location>
</feature>
<protein>
    <submittedName>
        <fullName evidence="10">Transporter</fullName>
    </submittedName>
</protein>
<keyword evidence="3" id="KW-0813">Transport</keyword>
<dbReference type="Pfam" id="PF00892">
    <property type="entry name" value="EamA"/>
    <property type="match status" value="2"/>
</dbReference>
<name>A0A920C5F5_9BACI</name>
<keyword evidence="5 8" id="KW-0812">Transmembrane</keyword>
<evidence type="ECO:0000313" key="10">
    <source>
        <dbReference type="EMBL" id="GIO26771.1"/>
    </source>
</evidence>
<comment type="caution">
    <text evidence="10">The sequence shown here is derived from an EMBL/GenBank/DDBJ whole genome shotgun (WGS) entry which is preliminary data.</text>
</comment>
<feature type="transmembrane region" description="Helical" evidence="8">
    <location>
        <begin position="155"/>
        <end position="171"/>
    </location>
</feature>
<feature type="domain" description="EamA" evidence="9">
    <location>
        <begin position="8"/>
        <end position="148"/>
    </location>
</feature>
<dbReference type="RefSeq" id="WP_212920282.1">
    <property type="nucleotide sequence ID" value="NZ_BORP01000002.1"/>
</dbReference>
<keyword evidence="11" id="KW-1185">Reference proteome</keyword>
<dbReference type="PANTHER" id="PTHR22911">
    <property type="entry name" value="ACYL-MALONYL CONDENSING ENZYME-RELATED"/>
    <property type="match status" value="1"/>
</dbReference>
<reference evidence="10" key="1">
    <citation type="submission" date="2021-03" db="EMBL/GenBank/DDBJ databases">
        <title>Antimicrobial resistance genes in bacteria isolated from Japanese honey, and their potential for conferring macrolide and lincosamide resistance in the American foulbrood pathogen Paenibacillus larvae.</title>
        <authorList>
            <person name="Okamoto M."/>
            <person name="Kumagai M."/>
            <person name="Kanamori H."/>
            <person name="Takamatsu D."/>
        </authorList>
    </citation>
    <scope>NUCLEOTIDE SEQUENCE</scope>
    <source>
        <strain evidence="10">J43TS3</strain>
    </source>
</reference>
<dbReference type="PANTHER" id="PTHR22911:SF137">
    <property type="entry name" value="SOLUTE CARRIER FAMILY 35 MEMBER G2-RELATED"/>
    <property type="match status" value="1"/>
</dbReference>
<feature type="domain" description="EamA" evidence="9">
    <location>
        <begin position="159"/>
        <end position="286"/>
    </location>
</feature>
<dbReference type="NCBIfam" id="TIGR00688">
    <property type="entry name" value="rarD"/>
    <property type="match status" value="1"/>
</dbReference>
<feature type="transmembrane region" description="Helical" evidence="8">
    <location>
        <begin position="217"/>
        <end position="235"/>
    </location>
</feature>
<keyword evidence="4" id="KW-1003">Cell membrane</keyword>
<comment type="subcellular location">
    <subcellularLocation>
        <location evidence="1">Cell membrane</location>
        <topology evidence="1">Multi-pass membrane protein</topology>
    </subcellularLocation>
</comment>
<sequence>MERNTDKIGVLYATFAYILWGFLPIYWKLIDHISAGEILAHRIIWSFVFMVLVVLFARKWSGFIDECKAILHDKKKLISITLASIVISLNWLTYIWAVNSDHVIQASLGYYINPLVSILLAIIVLKEKLTRSQTLSVILAGVGVLYLTFSYGVFPWVSIFLAVTFALYGLFKKVVDIPAMFGLTIETMIVTPIALIYLLTLPENAFSFSAGSTQDNLFLMGAGIATAIPLLMFASGTKRIPLAMVGFLQYIAPTIMLIIGVFVYHETFQTEHLISFGFIWLALLIYLGSVYRFPVKKMKSLDQQK</sequence>
<evidence type="ECO:0000256" key="3">
    <source>
        <dbReference type="ARBA" id="ARBA00022448"/>
    </source>
</evidence>
<dbReference type="AlphaFoldDB" id="A0A920C5F5"/>
<dbReference type="GO" id="GO:0005886">
    <property type="term" value="C:plasma membrane"/>
    <property type="evidence" value="ECO:0007669"/>
    <property type="project" value="UniProtKB-SubCell"/>
</dbReference>
<accession>A0A920C5F5</accession>
<evidence type="ECO:0000256" key="6">
    <source>
        <dbReference type="ARBA" id="ARBA00022989"/>
    </source>
</evidence>
<keyword evidence="7 8" id="KW-0472">Membrane</keyword>
<evidence type="ECO:0000256" key="7">
    <source>
        <dbReference type="ARBA" id="ARBA00023136"/>
    </source>
</evidence>
<evidence type="ECO:0000256" key="1">
    <source>
        <dbReference type="ARBA" id="ARBA00004651"/>
    </source>
</evidence>
<dbReference type="InterPro" id="IPR037185">
    <property type="entry name" value="EmrE-like"/>
</dbReference>
<evidence type="ECO:0000256" key="8">
    <source>
        <dbReference type="SAM" id="Phobius"/>
    </source>
</evidence>
<feature type="transmembrane region" description="Helical" evidence="8">
    <location>
        <begin position="77"/>
        <end position="96"/>
    </location>
</feature>
<proteinExistence type="inferred from homology"/>
<evidence type="ECO:0000259" key="9">
    <source>
        <dbReference type="Pfam" id="PF00892"/>
    </source>
</evidence>
<evidence type="ECO:0000313" key="11">
    <source>
        <dbReference type="Proteomes" id="UP000676917"/>
    </source>
</evidence>
<evidence type="ECO:0000256" key="5">
    <source>
        <dbReference type="ARBA" id="ARBA00022692"/>
    </source>
</evidence>
<dbReference type="Proteomes" id="UP000676917">
    <property type="component" value="Unassembled WGS sequence"/>
</dbReference>
<dbReference type="EMBL" id="BORP01000002">
    <property type="protein sequence ID" value="GIO26771.1"/>
    <property type="molecule type" value="Genomic_DNA"/>
</dbReference>
<dbReference type="SUPFAM" id="SSF103481">
    <property type="entry name" value="Multidrug resistance efflux transporter EmrE"/>
    <property type="match status" value="2"/>
</dbReference>
<feature type="transmembrane region" description="Helical" evidence="8">
    <location>
        <begin position="242"/>
        <end position="264"/>
    </location>
</feature>
<dbReference type="InterPro" id="IPR000620">
    <property type="entry name" value="EamA_dom"/>
</dbReference>
<feature type="transmembrane region" description="Helical" evidence="8">
    <location>
        <begin position="178"/>
        <end position="197"/>
    </location>
</feature>
<feature type="transmembrane region" description="Helical" evidence="8">
    <location>
        <begin position="9"/>
        <end position="27"/>
    </location>
</feature>
<evidence type="ECO:0000256" key="2">
    <source>
        <dbReference type="ARBA" id="ARBA00007362"/>
    </source>
</evidence>
<feature type="transmembrane region" description="Helical" evidence="8">
    <location>
        <begin position="276"/>
        <end position="295"/>
    </location>
</feature>
<feature type="transmembrane region" description="Helical" evidence="8">
    <location>
        <begin position="108"/>
        <end position="125"/>
    </location>
</feature>
<gene>
    <name evidence="10" type="primary">rarD</name>
    <name evidence="10" type="ORF">J43TS3_13820</name>
</gene>
<feature type="transmembrane region" description="Helical" evidence="8">
    <location>
        <begin position="39"/>
        <end position="57"/>
    </location>
</feature>
<evidence type="ECO:0000256" key="4">
    <source>
        <dbReference type="ARBA" id="ARBA00022475"/>
    </source>
</evidence>
<keyword evidence="6 8" id="KW-1133">Transmembrane helix</keyword>
<comment type="similarity">
    <text evidence="2">Belongs to the EamA transporter family.</text>
</comment>
<organism evidence="10 11">
    <name type="scientific">Ornithinibacillus bavariensis</name>
    <dbReference type="NCBI Taxonomy" id="545502"/>
    <lineage>
        <taxon>Bacteria</taxon>
        <taxon>Bacillati</taxon>
        <taxon>Bacillota</taxon>
        <taxon>Bacilli</taxon>
        <taxon>Bacillales</taxon>
        <taxon>Bacillaceae</taxon>
        <taxon>Ornithinibacillus</taxon>
    </lineage>
</organism>
<dbReference type="InterPro" id="IPR004626">
    <property type="entry name" value="RarD"/>
</dbReference>